<dbReference type="InterPro" id="IPR001763">
    <property type="entry name" value="Rhodanese-like_dom"/>
</dbReference>
<dbReference type="GO" id="GO:0005737">
    <property type="term" value="C:cytoplasm"/>
    <property type="evidence" value="ECO:0007669"/>
    <property type="project" value="TreeGrafter"/>
</dbReference>
<dbReference type="HOGENOM" id="CLU_107716_1_1_1"/>
<keyword evidence="3" id="KW-1185">Reference proteome</keyword>
<dbReference type="OrthoDB" id="102559at2759"/>
<dbReference type="PANTHER" id="PTHR10828">
    <property type="entry name" value="M-PHASE INDUCER PHOSPHATASE DUAL SPECIFICITY PHOSPHATASE CDC25"/>
    <property type="match status" value="1"/>
</dbReference>
<dbReference type="Proteomes" id="UP000030755">
    <property type="component" value="Unassembled WGS sequence"/>
</dbReference>
<dbReference type="PROSITE" id="PS50206">
    <property type="entry name" value="RHODANESE_3"/>
    <property type="match status" value="1"/>
</dbReference>
<sequence length="135" mass="15603">MQYVTASDLANLIRKESGNPTKTYEIIDMRDDDYVDGKIVDSINIPSEEFTEEVATRLCEKLKNKSLVIFHCHLSQVKHELGFYKVRGPSAAKLYENIIKDEGRDIFMQKIAVLEGGFSKWRNLFEHDADLYQNI</sequence>
<dbReference type="GO" id="GO:0005634">
    <property type="term" value="C:nucleus"/>
    <property type="evidence" value="ECO:0007669"/>
    <property type="project" value="TreeGrafter"/>
</dbReference>
<dbReference type="STRING" id="988480.A0A075AWV4"/>
<protein>
    <submittedName>
        <fullName evidence="2">Rhodanese-like domain-containing protein</fullName>
    </submittedName>
</protein>
<evidence type="ECO:0000259" key="1">
    <source>
        <dbReference type="PROSITE" id="PS50206"/>
    </source>
</evidence>
<name>A0A075AWV4_ROZAC</name>
<proteinExistence type="predicted"/>
<dbReference type="GO" id="GO:0004725">
    <property type="term" value="F:protein tyrosine phosphatase activity"/>
    <property type="evidence" value="ECO:0007669"/>
    <property type="project" value="TreeGrafter"/>
</dbReference>
<evidence type="ECO:0000313" key="3">
    <source>
        <dbReference type="Proteomes" id="UP000030755"/>
    </source>
</evidence>
<dbReference type="Pfam" id="PF00581">
    <property type="entry name" value="Rhodanese"/>
    <property type="match status" value="1"/>
</dbReference>
<reference evidence="2 3" key="1">
    <citation type="journal article" date="2013" name="Curr. Biol.">
        <title>Shared signatures of parasitism and phylogenomics unite Cryptomycota and microsporidia.</title>
        <authorList>
            <person name="James T.Y."/>
            <person name="Pelin A."/>
            <person name="Bonen L."/>
            <person name="Ahrendt S."/>
            <person name="Sain D."/>
            <person name="Corradi N."/>
            <person name="Stajich J.E."/>
        </authorList>
    </citation>
    <scope>NUCLEOTIDE SEQUENCE [LARGE SCALE GENOMIC DNA]</scope>
    <source>
        <strain evidence="2 3">CSF55</strain>
    </source>
</reference>
<evidence type="ECO:0000313" key="2">
    <source>
        <dbReference type="EMBL" id="EPZ33187.1"/>
    </source>
</evidence>
<gene>
    <name evidence="2" type="ORF">O9G_001156</name>
</gene>
<dbReference type="PANTHER" id="PTHR10828:SF38">
    <property type="entry name" value="ARSENICAL-RESISTANCE PROTEIN 2-RELATED"/>
    <property type="match status" value="1"/>
</dbReference>
<dbReference type="InterPro" id="IPR036873">
    <property type="entry name" value="Rhodanese-like_dom_sf"/>
</dbReference>
<dbReference type="EMBL" id="KE561071">
    <property type="protein sequence ID" value="EPZ33187.1"/>
    <property type="molecule type" value="Genomic_DNA"/>
</dbReference>
<feature type="domain" description="Rhodanese" evidence="1">
    <location>
        <begin position="20"/>
        <end position="130"/>
    </location>
</feature>
<dbReference type="AlphaFoldDB" id="A0A075AWV4"/>
<dbReference type="OMA" id="RCTNIPC"/>
<dbReference type="Gene3D" id="3.40.250.10">
    <property type="entry name" value="Rhodanese-like domain"/>
    <property type="match status" value="1"/>
</dbReference>
<dbReference type="SUPFAM" id="SSF52821">
    <property type="entry name" value="Rhodanese/Cell cycle control phosphatase"/>
    <property type="match status" value="1"/>
</dbReference>
<organism evidence="2 3">
    <name type="scientific">Rozella allomycis (strain CSF55)</name>
    <dbReference type="NCBI Taxonomy" id="988480"/>
    <lineage>
        <taxon>Eukaryota</taxon>
        <taxon>Fungi</taxon>
        <taxon>Fungi incertae sedis</taxon>
        <taxon>Cryptomycota</taxon>
        <taxon>Cryptomycota incertae sedis</taxon>
        <taxon>Rozella</taxon>
    </lineage>
</organism>
<accession>A0A075AWV4</accession>